<dbReference type="Proteomes" id="UP000887580">
    <property type="component" value="Unplaced"/>
</dbReference>
<evidence type="ECO:0000313" key="1">
    <source>
        <dbReference type="Proteomes" id="UP000887580"/>
    </source>
</evidence>
<name>A0AC35GWQ2_9BILA</name>
<reference evidence="2" key="1">
    <citation type="submission" date="2022-11" db="UniProtKB">
        <authorList>
            <consortium name="WormBaseParasite"/>
        </authorList>
    </citation>
    <scope>IDENTIFICATION</scope>
</reference>
<dbReference type="WBParaSite" id="PS1159_v2.g9502.t1">
    <property type="protein sequence ID" value="PS1159_v2.g9502.t1"/>
    <property type="gene ID" value="PS1159_v2.g9502"/>
</dbReference>
<accession>A0AC35GWQ2</accession>
<protein>
    <submittedName>
        <fullName evidence="2">Uncharacterized protein</fullName>
    </submittedName>
</protein>
<organism evidence="1 2">
    <name type="scientific">Panagrolaimus sp. PS1159</name>
    <dbReference type="NCBI Taxonomy" id="55785"/>
    <lineage>
        <taxon>Eukaryota</taxon>
        <taxon>Metazoa</taxon>
        <taxon>Ecdysozoa</taxon>
        <taxon>Nematoda</taxon>
        <taxon>Chromadorea</taxon>
        <taxon>Rhabditida</taxon>
        <taxon>Tylenchina</taxon>
        <taxon>Panagrolaimomorpha</taxon>
        <taxon>Panagrolaimoidea</taxon>
        <taxon>Panagrolaimidae</taxon>
        <taxon>Panagrolaimus</taxon>
    </lineage>
</organism>
<evidence type="ECO:0000313" key="2">
    <source>
        <dbReference type="WBParaSite" id="PS1159_v2.g9502.t1"/>
    </source>
</evidence>
<proteinExistence type="predicted"/>
<sequence>MKIFRLKNIPDNFDVKPLIEFLKTTNLYVTFEFSEFLSEEYRNQLNEIIFEILETDAFIYGPPSLTIPGIELETQIALLRKARKVND</sequence>